<dbReference type="GO" id="GO:1904680">
    <property type="term" value="F:peptide transmembrane transporter activity"/>
    <property type="evidence" value="ECO:0007669"/>
    <property type="project" value="TreeGrafter"/>
</dbReference>
<sequence length="715" mass="81400">MVWWLLGLLALALTGCGEGTWNHPYPSADATSNTYYSSFSERPKHLDPARSYSANEYAFLAQIYEPPLQYHFLLRPYQLVPLAAAEVPRPAYFDASGAPLPDDVSPQAIDRSDYVIRIQPGIRFQPHPAFARDEAGDYRYHALGPADLDGINQLSDFDQVGTRELTAEDYVYQIRRLAAPWLHSPISGVMRRHIRGFGELADALSDLQSADELARIQALRAASLQGVEVLDRYSFKITVEGKYPQFSYWLAMPFFAPLPWEADVFYAQPGMTERNIVLDWYPVGTGPHMLSENNPNLRMILERNPNFHGERYPTRGMPQDAESGILADAGKPIPFIDRAIYSLEKENIPRWNKFLQGYYDSSGISSDAFDQAVQIDAQGEAILTDDMREKGIELLTAVQPSIFYMGFNMLDPVVGGDSQRARLLRRAISIAMDYEEFISIFANGRGLVAQGPIPPGIFGHREGEAGINPFVYEWRNGRPVRRSLDEARTLMEQAGYPGGMDRETGRALSINYEAVATGPDDRARLNWIRKQFAKLGIELVIRSTDYNRFQEKIRNGTGQVFMWGWNADYPDPENFLFLLYGPNGKVEHQGENASNYANPEFDRLFDAMKFMEDGPQRQAILDRMVEIARTDAPWLWGFFPKAFSLHHQWLHNAHPNEMANNTLKYRRLDPGRRAELRKEWNVPILWPIWALGGLILLLVIPALWMVRRRERSTAL</sequence>
<evidence type="ECO:0000313" key="8">
    <source>
        <dbReference type="Proteomes" id="UP000483379"/>
    </source>
</evidence>
<dbReference type="SUPFAM" id="SSF53850">
    <property type="entry name" value="Periplasmic binding protein-like II"/>
    <property type="match status" value="1"/>
</dbReference>
<comment type="subcellular location">
    <subcellularLocation>
        <location evidence="1">Cell envelope</location>
    </subcellularLocation>
</comment>
<evidence type="ECO:0000313" key="7">
    <source>
        <dbReference type="EMBL" id="NEV61825.1"/>
    </source>
</evidence>
<evidence type="ECO:0000256" key="3">
    <source>
        <dbReference type="ARBA" id="ARBA00022448"/>
    </source>
</evidence>
<evidence type="ECO:0000256" key="2">
    <source>
        <dbReference type="ARBA" id="ARBA00005695"/>
    </source>
</evidence>
<keyword evidence="8" id="KW-1185">Reference proteome</keyword>
<dbReference type="PANTHER" id="PTHR30290:SF10">
    <property type="entry name" value="PERIPLASMIC OLIGOPEPTIDE-BINDING PROTEIN-RELATED"/>
    <property type="match status" value="1"/>
</dbReference>
<feature type="transmembrane region" description="Helical" evidence="5">
    <location>
        <begin position="684"/>
        <end position="706"/>
    </location>
</feature>
<dbReference type="CDD" id="cd08505">
    <property type="entry name" value="PBP2_NikA_DppA_OppA_like_18"/>
    <property type="match status" value="1"/>
</dbReference>
<keyword evidence="4" id="KW-0732">Signal</keyword>
<keyword evidence="5" id="KW-1133">Transmembrane helix</keyword>
<dbReference type="Gene3D" id="3.40.190.10">
    <property type="entry name" value="Periplasmic binding protein-like II"/>
    <property type="match status" value="1"/>
</dbReference>
<dbReference type="AlphaFoldDB" id="A0A6M0K0J4"/>
<keyword evidence="5" id="KW-0472">Membrane</keyword>
<comment type="caution">
    <text evidence="7">The sequence shown here is derived from an EMBL/GenBank/DDBJ whole genome shotgun (WGS) entry which is preliminary data.</text>
</comment>
<keyword evidence="3" id="KW-0813">Transport</keyword>
<dbReference type="InterPro" id="IPR000914">
    <property type="entry name" value="SBP_5_dom"/>
</dbReference>
<comment type="similarity">
    <text evidence="2">Belongs to the bacterial solute-binding protein 5 family.</text>
</comment>
<dbReference type="Proteomes" id="UP000483379">
    <property type="component" value="Unassembled WGS sequence"/>
</dbReference>
<evidence type="ECO:0000256" key="4">
    <source>
        <dbReference type="ARBA" id="ARBA00022729"/>
    </source>
</evidence>
<organism evidence="7 8">
    <name type="scientific">Thiorhodococcus minor</name>
    <dbReference type="NCBI Taxonomy" id="57489"/>
    <lineage>
        <taxon>Bacteria</taxon>
        <taxon>Pseudomonadati</taxon>
        <taxon>Pseudomonadota</taxon>
        <taxon>Gammaproteobacteria</taxon>
        <taxon>Chromatiales</taxon>
        <taxon>Chromatiaceae</taxon>
        <taxon>Thiorhodococcus</taxon>
    </lineage>
</organism>
<reference evidence="7 8" key="1">
    <citation type="submission" date="2020-02" db="EMBL/GenBank/DDBJ databases">
        <title>Genome sequences of Thiorhodococcus mannitoliphagus and Thiorhodococcus minor, purple sulfur photosynthetic bacteria in the gammaproteobacterial family, Chromatiaceae.</title>
        <authorList>
            <person name="Aviles F.A."/>
            <person name="Meyer T.E."/>
            <person name="Kyndt J.A."/>
        </authorList>
    </citation>
    <scope>NUCLEOTIDE SEQUENCE [LARGE SCALE GENOMIC DNA]</scope>
    <source>
        <strain evidence="7 8">DSM 11518</strain>
    </source>
</reference>
<dbReference type="GO" id="GO:0030288">
    <property type="term" value="C:outer membrane-bounded periplasmic space"/>
    <property type="evidence" value="ECO:0007669"/>
    <property type="project" value="UniProtKB-ARBA"/>
</dbReference>
<name>A0A6M0K0J4_9GAMM</name>
<proteinExistence type="inferred from homology"/>
<evidence type="ECO:0000256" key="1">
    <source>
        <dbReference type="ARBA" id="ARBA00004196"/>
    </source>
</evidence>
<dbReference type="PANTHER" id="PTHR30290">
    <property type="entry name" value="PERIPLASMIC BINDING COMPONENT OF ABC TRANSPORTER"/>
    <property type="match status" value="1"/>
</dbReference>
<dbReference type="InterPro" id="IPR039424">
    <property type="entry name" value="SBP_5"/>
</dbReference>
<evidence type="ECO:0000256" key="5">
    <source>
        <dbReference type="SAM" id="Phobius"/>
    </source>
</evidence>
<evidence type="ECO:0000259" key="6">
    <source>
        <dbReference type="Pfam" id="PF00496"/>
    </source>
</evidence>
<keyword evidence="5" id="KW-0812">Transmembrane</keyword>
<dbReference type="EMBL" id="JAAIJQ010000017">
    <property type="protein sequence ID" value="NEV61825.1"/>
    <property type="molecule type" value="Genomic_DNA"/>
</dbReference>
<dbReference type="Pfam" id="PF00496">
    <property type="entry name" value="SBP_bac_5"/>
    <property type="match status" value="1"/>
</dbReference>
<dbReference type="GO" id="GO:0015833">
    <property type="term" value="P:peptide transport"/>
    <property type="evidence" value="ECO:0007669"/>
    <property type="project" value="TreeGrafter"/>
</dbReference>
<dbReference type="Gene3D" id="3.10.105.10">
    <property type="entry name" value="Dipeptide-binding Protein, Domain 3"/>
    <property type="match status" value="1"/>
</dbReference>
<feature type="domain" description="Solute-binding protein family 5" evidence="6">
    <location>
        <begin position="164"/>
        <end position="584"/>
    </location>
</feature>
<dbReference type="GO" id="GO:0043190">
    <property type="term" value="C:ATP-binding cassette (ABC) transporter complex"/>
    <property type="evidence" value="ECO:0007669"/>
    <property type="project" value="InterPro"/>
</dbReference>
<gene>
    <name evidence="7" type="ORF">G3446_07970</name>
</gene>
<protein>
    <submittedName>
        <fullName evidence="7">ABC transporter substrate-binding protein</fullName>
    </submittedName>
</protein>
<accession>A0A6M0K0J4</accession>